<comment type="similarity">
    <text evidence="10">Belongs to the insect chemoreceptor superfamily. Heteromeric odorant receptor channel (TC 1.A.69) family.</text>
</comment>
<gene>
    <name evidence="11" type="ORF">Zmor_000670</name>
</gene>
<keyword evidence="12" id="KW-1185">Reference proteome</keyword>
<evidence type="ECO:0000256" key="7">
    <source>
        <dbReference type="ARBA" id="ARBA00023136"/>
    </source>
</evidence>
<protein>
    <recommendedName>
        <fullName evidence="10">Odorant receptor</fullName>
    </recommendedName>
</protein>
<evidence type="ECO:0000313" key="11">
    <source>
        <dbReference type="EMBL" id="KAJ3665159.1"/>
    </source>
</evidence>
<evidence type="ECO:0000256" key="9">
    <source>
        <dbReference type="ARBA" id="ARBA00023224"/>
    </source>
</evidence>
<keyword evidence="8 10" id="KW-0675">Receptor</keyword>
<evidence type="ECO:0000256" key="4">
    <source>
        <dbReference type="ARBA" id="ARBA00022692"/>
    </source>
</evidence>
<dbReference type="PANTHER" id="PTHR21137:SF35">
    <property type="entry name" value="ODORANT RECEPTOR 19A-RELATED"/>
    <property type="match status" value="1"/>
</dbReference>
<evidence type="ECO:0000256" key="3">
    <source>
        <dbReference type="ARBA" id="ARBA00022606"/>
    </source>
</evidence>
<evidence type="ECO:0000256" key="5">
    <source>
        <dbReference type="ARBA" id="ARBA00022725"/>
    </source>
</evidence>
<evidence type="ECO:0000256" key="2">
    <source>
        <dbReference type="ARBA" id="ARBA00022475"/>
    </source>
</evidence>
<accession>A0AA38J6T5</accession>
<dbReference type="GO" id="GO:0007165">
    <property type="term" value="P:signal transduction"/>
    <property type="evidence" value="ECO:0007669"/>
    <property type="project" value="UniProtKB-KW"/>
</dbReference>
<dbReference type="InterPro" id="IPR004117">
    <property type="entry name" value="7tm6_olfct_rcpt"/>
</dbReference>
<evidence type="ECO:0000313" key="12">
    <source>
        <dbReference type="Proteomes" id="UP001168821"/>
    </source>
</evidence>
<feature type="transmembrane region" description="Helical" evidence="10">
    <location>
        <begin position="213"/>
        <end position="231"/>
    </location>
</feature>
<keyword evidence="5 10" id="KW-0552">Olfaction</keyword>
<feature type="transmembrane region" description="Helical" evidence="10">
    <location>
        <begin position="131"/>
        <end position="156"/>
    </location>
</feature>
<evidence type="ECO:0000256" key="10">
    <source>
        <dbReference type="RuleBase" id="RU351113"/>
    </source>
</evidence>
<dbReference type="EMBL" id="JALNTZ010000001">
    <property type="protein sequence ID" value="KAJ3665159.1"/>
    <property type="molecule type" value="Genomic_DNA"/>
</dbReference>
<keyword evidence="2" id="KW-1003">Cell membrane</keyword>
<keyword evidence="4 10" id="KW-0812">Transmembrane</keyword>
<keyword evidence="6 10" id="KW-1133">Transmembrane helix</keyword>
<dbReference type="Pfam" id="PF02949">
    <property type="entry name" value="7tm_6"/>
    <property type="match status" value="1"/>
</dbReference>
<reference evidence="11" key="1">
    <citation type="journal article" date="2023" name="G3 (Bethesda)">
        <title>Whole genome assemblies of Zophobas morio and Tenebrio molitor.</title>
        <authorList>
            <person name="Kaur S."/>
            <person name="Stinson S.A."/>
            <person name="diCenzo G.C."/>
        </authorList>
    </citation>
    <scope>NUCLEOTIDE SEQUENCE</scope>
    <source>
        <strain evidence="11">QUZm001</strain>
    </source>
</reference>
<comment type="caution">
    <text evidence="10">Lacks conserved residue(s) required for the propagation of feature annotation.</text>
</comment>
<keyword evidence="7 10" id="KW-0472">Membrane</keyword>
<proteinExistence type="inferred from homology"/>
<dbReference type="PANTHER" id="PTHR21137">
    <property type="entry name" value="ODORANT RECEPTOR"/>
    <property type="match status" value="1"/>
</dbReference>
<feature type="transmembrane region" description="Helical" evidence="10">
    <location>
        <begin position="243"/>
        <end position="264"/>
    </location>
</feature>
<dbReference type="AlphaFoldDB" id="A0AA38J6T5"/>
<dbReference type="GO" id="GO:0004984">
    <property type="term" value="F:olfactory receptor activity"/>
    <property type="evidence" value="ECO:0007669"/>
    <property type="project" value="InterPro"/>
</dbReference>
<feature type="transmembrane region" description="Helical" evidence="10">
    <location>
        <begin position="30"/>
        <end position="54"/>
    </location>
</feature>
<feature type="transmembrane region" description="Helical" evidence="10">
    <location>
        <begin position="94"/>
        <end position="111"/>
    </location>
</feature>
<name>A0AA38J6T5_9CUCU</name>
<evidence type="ECO:0000256" key="8">
    <source>
        <dbReference type="ARBA" id="ARBA00023170"/>
    </source>
</evidence>
<organism evidence="11 12">
    <name type="scientific">Zophobas morio</name>
    <dbReference type="NCBI Taxonomy" id="2755281"/>
    <lineage>
        <taxon>Eukaryota</taxon>
        <taxon>Metazoa</taxon>
        <taxon>Ecdysozoa</taxon>
        <taxon>Arthropoda</taxon>
        <taxon>Hexapoda</taxon>
        <taxon>Insecta</taxon>
        <taxon>Pterygota</taxon>
        <taxon>Neoptera</taxon>
        <taxon>Endopterygota</taxon>
        <taxon>Coleoptera</taxon>
        <taxon>Polyphaga</taxon>
        <taxon>Cucujiformia</taxon>
        <taxon>Tenebrionidae</taxon>
        <taxon>Zophobas</taxon>
    </lineage>
</organism>
<evidence type="ECO:0000256" key="1">
    <source>
        <dbReference type="ARBA" id="ARBA00004651"/>
    </source>
</evidence>
<evidence type="ECO:0000256" key="6">
    <source>
        <dbReference type="ARBA" id="ARBA00022989"/>
    </source>
</evidence>
<comment type="subcellular location">
    <subcellularLocation>
        <location evidence="1 10">Cell membrane</location>
        <topology evidence="1 10">Multi-pass membrane protein</topology>
    </subcellularLocation>
</comment>
<dbReference type="Proteomes" id="UP001168821">
    <property type="component" value="Unassembled WGS sequence"/>
</dbReference>
<comment type="caution">
    <text evidence="11">The sequence shown here is derived from an EMBL/GenBank/DDBJ whole genome shotgun (WGS) entry which is preliminary data.</text>
</comment>
<dbReference type="GO" id="GO:0005549">
    <property type="term" value="F:odorant binding"/>
    <property type="evidence" value="ECO:0007669"/>
    <property type="project" value="InterPro"/>
</dbReference>
<dbReference type="GO" id="GO:0005886">
    <property type="term" value="C:plasma membrane"/>
    <property type="evidence" value="ECO:0007669"/>
    <property type="project" value="UniProtKB-SubCell"/>
</dbReference>
<sequence length="341" mass="39302">MFVLFYVCGSLFIFFLAAKGTLIFSKTDLFFMAECLQTCILMLHACGKVINLYVHKERVLKLLEMYSKFWKLDNFAGSVKDECVNLYTSIRTFVHRYFCISVVCIFFFVFKPPACYIPEGWQMHISIFYGFLFYGLALAVVATDGLFCLLGTAIIVQFKLLGYKFRNIDLFSRTTTNKSKKEEMWKKLRTLVDHHNFLYTYCKLTNRVFSGPFFIQFLASNGSAAISTFILTQGGSWNNTLKFILFCIILISQTVFYCLPAEFIGNAIEQITSDVYESKWCDSDIIQFKKCLVIILTKTQKLVTFSAYGLVFINLKTLIVISKTAFSFYTYLSSVKKIKVN</sequence>
<keyword evidence="3 10" id="KW-0716">Sensory transduction</keyword>
<keyword evidence="9 10" id="KW-0807">Transducer</keyword>